<gene>
    <name evidence="1" type="ORF">K3G42_018836</name>
</gene>
<keyword evidence="2" id="KW-1185">Reference proteome</keyword>
<evidence type="ECO:0000313" key="2">
    <source>
        <dbReference type="Proteomes" id="UP000827872"/>
    </source>
</evidence>
<proteinExistence type="predicted"/>
<reference evidence="1" key="1">
    <citation type="submission" date="2021-08" db="EMBL/GenBank/DDBJ databases">
        <title>The first chromosome-level gecko genome reveals the dynamic sex chromosomes of Neotropical dwarf geckos (Sphaerodactylidae: Sphaerodactylus).</title>
        <authorList>
            <person name="Pinto B.J."/>
            <person name="Keating S.E."/>
            <person name="Gamble T."/>
        </authorList>
    </citation>
    <scope>NUCLEOTIDE SEQUENCE</scope>
    <source>
        <strain evidence="1">TG3544</strain>
    </source>
</reference>
<organism evidence="1 2">
    <name type="scientific">Sphaerodactylus townsendi</name>
    <dbReference type="NCBI Taxonomy" id="933632"/>
    <lineage>
        <taxon>Eukaryota</taxon>
        <taxon>Metazoa</taxon>
        <taxon>Chordata</taxon>
        <taxon>Craniata</taxon>
        <taxon>Vertebrata</taxon>
        <taxon>Euteleostomi</taxon>
        <taxon>Lepidosauria</taxon>
        <taxon>Squamata</taxon>
        <taxon>Bifurcata</taxon>
        <taxon>Gekkota</taxon>
        <taxon>Sphaerodactylidae</taxon>
        <taxon>Sphaerodactylus</taxon>
    </lineage>
</organism>
<name>A0ACB8GAH6_9SAUR</name>
<comment type="caution">
    <text evidence="1">The sequence shown here is derived from an EMBL/GenBank/DDBJ whole genome shotgun (WGS) entry which is preliminary data.</text>
</comment>
<sequence length="101" mass="11873">MIRFHTATFFGMVKEYNEVLKKSLHAYWHMFEIGSDLKKQCLDEFCHQGIGLWAWEKIDIQILDVSILVFWIGLVTNGVSDLRGFLMTFFKFSNLLHTVAR</sequence>
<dbReference type="Proteomes" id="UP000827872">
    <property type="component" value="Linkage Group LG01"/>
</dbReference>
<protein>
    <submittedName>
        <fullName evidence="1">Uncharacterized protein</fullName>
    </submittedName>
</protein>
<dbReference type="EMBL" id="CM037614">
    <property type="protein sequence ID" value="KAH8016509.1"/>
    <property type="molecule type" value="Genomic_DNA"/>
</dbReference>
<evidence type="ECO:0000313" key="1">
    <source>
        <dbReference type="EMBL" id="KAH8016509.1"/>
    </source>
</evidence>
<accession>A0ACB8GAH6</accession>